<reference evidence="8 9" key="1">
    <citation type="journal article" date="2009" name="Nature">
        <title>The Sorghum bicolor genome and the diversification of grasses.</title>
        <authorList>
            <person name="Paterson A.H."/>
            <person name="Bowers J.E."/>
            <person name="Bruggmann R."/>
            <person name="Dubchak I."/>
            <person name="Grimwood J."/>
            <person name="Gundlach H."/>
            <person name="Haberer G."/>
            <person name="Hellsten U."/>
            <person name="Mitros T."/>
            <person name="Poliakov A."/>
            <person name="Schmutz J."/>
            <person name="Spannagl M."/>
            <person name="Tang H."/>
            <person name="Wang X."/>
            <person name="Wicker T."/>
            <person name="Bharti A.K."/>
            <person name="Chapman J."/>
            <person name="Feltus F.A."/>
            <person name="Gowik U."/>
            <person name="Grigoriev I.V."/>
            <person name="Lyons E."/>
            <person name="Maher C.A."/>
            <person name="Martis M."/>
            <person name="Narechania A."/>
            <person name="Otillar R.P."/>
            <person name="Penning B.W."/>
            <person name="Salamov A.A."/>
            <person name="Wang Y."/>
            <person name="Zhang L."/>
            <person name="Carpita N.C."/>
            <person name="Freeling M."/>
            <person name="Gingle A.R."/>
            <person name="Hash C.T."/>
            <person name="Keller B."/>
            <person name="Klein P."/>
            <person name="Kresovich S."/>
            <person name="McCann M.C."/>
            <person name="Ming R."/>
            <person name="Peterson D.G."/>
            <person name="Mehboob-ur-Rahman"/>
            <person name="Ware D."/>
            <person name="Westhoff P."/>
            <person name="Mayer K.F."/>
            <person name="Messing J."/>
            <person name="Rokhsar D.S."/>
        </authorList>
    </citation>
    <scope>NUCLEOTIDE SEQUENCE [LARGE SCALE GENOMIC DNA]</scope>
    <source>
        <strain evidence="9">cv. BTx623</strain>
    </source>
</reference>
<dbReference type="InterPro" id="IPR009723">
    <property type="entry name" value="Pop1_N"/>
</dbReference>
<evidence type="ECO:0000313" key="9">
    <source>
        <dbReference type="Proteomes" id="UP000000768"/>
    </source>
</evidence>
<gene>
    <name evidence="8" type="ORF">SORBI_3002G425700</name>
</gene>
<feature type="region of interest" description="Disordered" evidence="4">
    <location>
        <begin position="31"/>
        <end position="101"/>
    </location>
</feature>
<feature type="domain" description="POPLD" evidence="6">
    <location>
        <begin position="502"/>
        <end position="578"/>
    </location>
</feature>
<dbReference type="AlphaFoldDB" id="A0A1B6QGG3"/>
<dbReference type="PANTHER" id="PTHR22731:SF3">
    <property type="entry name" value="RIBONUCLEASES P_MRP PROTEIN SUBUNIT POP1"/>
    <property type="match status" value="1"/>
</dbReference>
<evidence type="ECO:0000259" key="6">
    <source>
        <dbReference type="Pfam" id="PF08170"/>
    </source>
</evidence>
<dbReference type="STRING" id="4558.A0A1B6QGG3"/>
<dbReference type="Gramene" id="KXG37011">
    <property type="protein sequence ID" value="KXG37011"/>
    <property type="gene ID" value="SORBI_3002G425700"/>
</dbReference>
<feature type="compositionally biased region" description="Basic residues" evidence="4">
    <location>
        <begin position="46"/>
        <end position="62"/>
    </location>
</feature>
<keyword evidence="9" id="KW-1185">Reference proteome</keyword>
<reference evidence="9" key="2">
    <citation type="journal article" date="2018" name="Plant J.">
        <title>The Sorghum bicolor reference genome: improved assembly, gene annotations, a transcriptome atlas, and signatures of genome organization.</title>
        <authorList>
            <person name="McCormick R.F."/>
            <person name="Truong S.K."/>
            <person name="Sreedasyam A."/>
            <person name="Jenkins J."/>
            <person name="Shu S."/>
            <person name="Sims D."/>
            <person name="Kennedy M."/>
            <person name="Amirebrahimi M."/>
            <person name="Weers B.D."/>
            <person name="McKinley B."/>
            <person name="Mattison A."/>
            <person name="Morishige D.T."/>
            <person name="Grimwood J."/>
            <person name="Schmutz J."/>
            <person name="Mullet J.E."/>
        </authorList>
    </citation>
    <scope>NUCLEOTIDE SEQUENCE [LARGE SCALE GENOMIC DNA]</scope>
    <source>
        <strain evidence="9">cv. BTx623</strain>
    </source>
</reference>
<dbReference type="OrthoDB" id="442863at2759"/>
<dbReference type="PANTHER" id="PTHR22731">
    <property type="entry name" value="RIBONUCLEASES P/MRP PROTEIN SUBUNIT POP1"/>
    <property type="match status" value="1"/>
</dbReference>
<comment type="subcellular location">
    <subcellularLocation>
        <location evidence="1">Nucleus</location>
    </subcellularLocation>
</comment>
<dbReference type="InterPro" id="IPR012590">
    <property type="entry name" value="POPLD_dom"/>
</dbReference>
<keyword evidence="2" id="KW-0819">tRNA processing</keyword>
<evidence type="ECO:0000256" key="3">
    <source>
        <dbReference type="ARBA" id="ARBA00023242"/>
    </source>
</evidence>
<dbReference type="Pfam" id="PF22770">
    <property type="entry name" value="POP1_C"/>
    <property type="match status" value="1"/>
</dbReference>
<dbReference type="ExpressionAtlas" id="A0A1B6QGG3">
    <property type="expression patterns" value="baseline and differential"/>
</dbReference>
<proteinExistence type="predicted"/>
<protein>
    <recommendedName>
        <fullName evidence="10">Pop1 N-terminal domain-containing protein</fullName>
    </recommendedName>
</protein>
<sequence length="854" mass="95550">MAGVPPPPRQLEVRRFAAARAGELRSLYAAVSSRLDDAGGRQQPRSARRRTTGHLPNKRRRRGPGEVGTEDDGGLPPRKQSRRVRRRRELAGNPAEGFSVAGDGARRLRTHLWYAKRFSMERRWGFILPVGTQGSGRGSRNVLKQLKNGTTILDAGYFIPIELDGPEDALLSILRMVLRPSPSEKTPDLKHLQDQVMRGVCYENAMLWDVRSLHSQIVGPVTYMWRPFARADDKSGIEGDPCPSHCIHDESGSSSRRQLWIWIHPAALDEGISAIRFACERQIQDSGGVVKCCSLEGKIARLEVNGCKAMQSLKKIFHPTNASKINMISTSDISTSTDTPLDSSTVPHLLKASVIDNAETLQPGAILSMVVHDPREVSVKGIDSSQLVSLGKQSKDLGEDVAPDANEASSEVANILPLMWMHPGKHDIFLSDCRELWDSRQSINPPVSDEVLCKEKHCERIKFFCLDSRNDQGQTTQEKDNLIRSCPVILLKHAREGMPALGWSIILPLSWVKPFWLFLVSHGARAIGLRERRWIASKFRMPCFPYDYPDSKAYASYASKEAADFDKVSERCPVAKRPPRVPVPPLWHCIMTSFHKDDVILGFPEVDDLVRANMILPKSLSVHSKSGDAEPLQANVASLQLHVPRTAQMLRQYVEEFDMKYLISSSDMNVDSDQPNLASNDTVKMPRLVSELCLTRVLIRAFKEGSFEEGAVVCAPLPSDLSAWKIRSKEEEEECVEKWELQLPHSHVSSYFSWFDPSTSSLQLPTDDAARVAFRWPIGFVTSGFIHGSNGQDAVAVAFCEAKLLAVLRRQQWAHESLQSREICVLVRNARSGAYRRALATIVLEHQESDLEFL</sequence>
<evidence type="ECO:0000256" key="2">
    <source>
        <dbReference type="ARBA" id="ARBA00022694"/>
    </source>
</evidence>
<name>A0A1B6QGG3_SORBI</name>
<dbReference type="Proteomes" id="UP000000768">
    <property type="component" value="Chromosome 2"/>
</dbReference>
<dbReference type="Pfam" id="PF08170">
    <property type="entry name" value="POPLD"/>
    <property type="match status" value="1"/>
</dbReference>
<dbReference type="FunCoup" id="A0A1B6QGG3">
    <property type="interactions" value="21"/>
</dbReference>
<evidence type="ECO:0000259" key="5">
    <source>
        <dbReference type="Pfam" id="PF06978"/>
    </source>
</evidence>
<dbReference type="InterPro" id="IPR055079">
    <property type="entry name" value="POP1_C"/>
</dbReference>
<dbReference type="GO" id="GO:0000172">
    <property type="term" value="C:ribonuclease MRP complex"/>
    <property type="evidence" value="ECO:0000318"/>
    <property type="project" value="GO_Central"/>
</dbReference>
<dbReference type="InterPro" id="IPR039182">
    <property type="entry name" value="Pop1"/>
</dbReference>
<evidence type="ECO:0000259" key="7">
    <source>
        <dbReference type="Pfam" id="PF22770"/>
    </source>
</evidence>
<accession>A0A1B6QGG3</accession>
<dbReference type="EMBL" id="CM000761">
    <property type="protein sequence ID" value="KXG37011.1"/>
    <property type="molecule type" value="Genomic_DNA"/>
</dbReference>
<dbReference type="GO" id="GO:0005655">
    <property type="term" value="C:nucleolar ribonuclease P complex"/>
    <property type="evidence" value="ECO:0000318"/>
    <property type="project" value="GO_Central"/>
</dbReference>
<keyword evidence="3" id="KW-0539">Nucleus</keyword>
<evidence type="ECO:0000256" key="1">
    <source>
        <dbReference type="ARBA" id="ARBA00004123"/>
    </source>
</evidence>
<evidence type="ECO:0008006" key="10">
    <source>
        <dbReference type="Google" id="ProtNLM"/>
    </source>
</evidence>
<organism evidence="8 9">
    <name type="scientific">Sorghum bicolor</name>
    <name type="common">Sorghum</name>
    <name type="synonym">Sorghum vulgare</name>
    <dbReference type="NCBI Taxonomy" id="4558"/>
    <lineage>
        <taxon>Eukaryota</taxon>
        <taxon>Viridiplantae</taxon>
        <taxon>Streptophyta</taxon>
        <taxon>Embryophyta</taxon>
        <taxon>Tracheophyta</taxon>
        <taxon>Spermatophyta</taxon>
        <taxon>Magnoliopsida</taxon>
        <taxon>Liliopsida</taxon>
        <taxon>Poales</taxon>
        <taxon>Poaceae</taxon>
        <taxon>PACMAD clade</taxon>
        <taxon>Panicoideae</taxon>
        <taxon>Andropogonodae</taxon>
        <taxon>Andropogoneae</taxon>
        <taxon>Sorghinae</taxon>
        <taxon>Sorghum</taxon>
    </lineage>
</organism>
<dbReference type="GO" id="GO:0001682">
    <property type="term" value="P:tRNA 5'-leader removal"/>
    <property type="evidence" value="ECO:0007669"/>
    <property type="project" value="InterPro"/>
</dbReference>
<dbReference type="eggNOG" id="KOG3322">
    <property type="taxonomic scope" value="Eukaryota"/>
</dbReference>
<feature type="compositionally biased region" description="Basic residues" evidence="4">
    <location>
        <begin position="79"/>
        <end position="88"/>
    </location>
</feature>
<feature type="domain" description="POP1 C-terminal" evidence="7">
    <location>
        <begin position="771"/>
        <end position="843"/>
    </location>
</feature>
<dbReference type="GO" id="GO:0008033">
    <property type="term" value="P:tRNA processing"/>
    <property type="evidence" value="ECO:0000318"/>
    <property type="project" value="GO_Central"/>
</dbReference>
<dbReference type="InParanoid" id="A0A1B6QGG3"/>
<dbReference type="Pfam" id="PF06978">
    <property type="entry name" value="POP1_N"/>
    <property type="match status" value="1"/>
</dbReference>
<dbReference type="OMA" id="RPFKEGC"/>
<evidence type="ECO:0000256" key="4">
    <source>
        <dbReference type="SAM" id="MobiDB-lite"/>
    </source>
</evidence>
<evidence type="ECO:0000313" key="8">
    <source>
        <dbReference type="EMBL" id="KXG37011.1"/>
    </source>
</evidence>
<feature type="domain" description="Pop1 N-terminal" evidence="5">
    <location>
        <begin position="108"/>
        <end position="165"/>
    </location>
</feature>